<evidence type="ECO:0000256" key="1">
    <source>
        <dbReference type="SAM" id="MobiDB-lite"/>
    </source>
</evidence>
<name>A0ABW6M8A7_9ACTN</name>
<protein>
    <submittedName>
        <fullName evidence="2">Uncharacterized protein</fullName>
    </submittedName>
</protein>
<feature type="region of interest" description="Disordered" evidence="1">
    <location>
        <begin position="1"/>
        <end position="24"/>
    </location>
</feature>
<evidence type="ECO:0000313" key="3">
    <source>
        <dbReference type="Proteomes" id="UP001601303"/>
    </source>
</evidence>
<keyword evidence="3" id="KW-1185">Reference proteome</keyword>
<accession>A0ABW6M8A7</accession>
<evidence type="ECO:0000313" key="2">
    <source>
        <dbReference type="EMBL" id="MFE9601568.1"/>
    </source>
</evidence>
<proteinExistence type="predicted"/>
<dbReference type="Proteomes" id="UP001601303">
    <property type="component" value="Unassembled WGS sequence"/>
</dbReference>
<dbReference type="EMBL" id="JBIAHM010000008">
    <property type="protein sequence ID" value="MFE9601568.1"/>
    <property type="molecule type" value="Genomic_DNA"/>
</dbReference>
<reference evidence="2 3" key="1">
    <citation type="submission" date="2024-10" db="EMBL/GenBank/DDBJ databases">
        <title>The Natural Products Discovery Center: Release of the First 8490 Sequenced Strains for Exploring Actinobacteria Biosynthetic Diversity.</title>
        <authorList>
            <person name="Kalkreuter E."/>
            <person name="Kautsar S.A."/>
            <person name="Yang D."/>
            <person name="Bader C.D."/>
            <person name="Teijaro C.N."/>
            <person name="Fluegel L."/>
            <person name="Davis C.M."/>
            <person name="Simpson J.R."/>
            <person name="Lauterbach L."/>
            <person name="Steele A.D."/>
            <person name="Gui C."/>
            <person name="Meng S."/>
            <person name="Li G."/>
            <person name="Viehrig K."/>
            <person name="Ye F."/>
            <person name="Su P."/>
            <person name="Kiefer A.F."/>
            <person name="Nichols A."/>
            <person name="Cepeda A.J."/>
            <person name="Yan W."/>
            <person name="Fan B."/>
            <person name="Jiang Y."/>
            <person name="Adhikari A."/>
            <person name="Zheng C.-J."/>
            <person name="Schuster L."/>
            <person name="Cowan T.M."/>
            <person name="Smanski M.J."/>
            <person name="Chevrette M.G."/>
            <person name="De Carvalho L.P.S."/>
            <person name="Shen B."/>
        </authorList>
    </citation>
    <scope>NUCLEOTIDE SEQUENCE [LARGE SCALE GENOMIC DNA]</scope>
    <source>
        <strain evidence="2 3">NPDC006488</strain>
    </source>
</reference>
<feature type="compositionally biased region" description="Low complexity" evidence="1">
    <location>
        <begin position="178"/>
        <end position="192"/>
    </location>
</feature>
<sequence>MGSRTVRPQSQRKEAHITSSKPDYYEYEGSRKVPRWLPKKAPTPAVAVQPEPYVQPPDSGVSVRAATEALQASPDFDRFTEVYEHTVADGHGAFAQMHQFLESAANWCHDRGALDSAGELTSWTTRLEELIEDAQLLPESLVIESAAVSRNERQEQAARPPSPTASTTKPAPVLPADGPRAGAAAPVAVRRR</sequence>
<gene>
    <name evidence="2" type="ORF">ACFYNQ_23750</name>
</gene>
<feature type="region of interest" description="Disordered" evidence="1">
    <location>
        <begin position="147"/>
        <end position="192"/>
    </location>
</feature>
<dbReference type="RefSeq" id="WP_388108888.1">
    <property type="nucleotide sequence ID" value="NZ_JBIAHM010000008.1"/>
</dbReference>
<organism evidence="2 3">
    <name type="scientific">Streptomyces hokutonensis</name>
    <dbReference type="NCBI Taxonomy" id="1306990"/>
    <lineage>
        <taxon>Bacteria</taxon>
        <taxon>Bacillati</taxon>
        <taxon>Actinomycetota</taxon>
        <taxon>Actinomycetes</taxon>
        <taxon>Kitasatosporales</taxon>
        <taxon>Streptomycetaceae</taxon>
        <taxon>Streptomyces</taxon>
    </lineage>
</organism>
<comment type="caution">
    <text evidence="2">The sequence shown here is derived from an EMBL/GenBank/DDBJ whole genome shotgun (WGS) entry which is preliminary data.</text>
</comment>